<proteinExistence type="predicted"/>
<feature type="region of interest" description="Disordered" evidence="1">
    <location>
        <begin position="52"/>
        <end position="72"/>
    </location>
</feature>
<name>E0VF12_PEDHC</name>
<evidence type="ECO:0000313" key="3">
    <source>
        <dbReference type="EnsemblMetazoa" id="PHUM148610-PA"/>
    </source>
</evidence>
<evidence type="ECO:0000256" key="1">
    <source>
        <dbReference type="SAM" id="MobiDB-lite"/>
    </source>
</evidence>
<dbReference type="EMBL" id="DS235100">
    <property type="protein sequence ID" value="EEB11986.1"/>
    <property type="molecule type" value="Genomic_DNA"/>
</dbReference>
<dbReference type="EnsemblMetazoa" id="PHUM148610-RA">
    <property type="protein sequence ID" value="PHUM148610-PA"/>
    <property type="gene ID" value="PHUM148610"/>
</dbReference>
<dbReference type="CTD" id="8239514"/>
<reference evidence="2" key="2">
    <citation type="submission" date="2007-04" db="EMBL/GenBank/DDBJ databases">
        <title>The genome of the human body louse.</title>
        <authorList>
            <consortium name="The Human Body Louse Genome Consortium"/>
            <person name="Kirkness E."/>
            <person name="Walenz B."/>
            <person name="Hass B."/>
            <person name="Bruggner R."/>
            <person name="Strausberg R."/>
        </authorList>
    </citation>
    <scope>NUCLEOTIDE SEQUENCE</scope>
    <source>
        <strain evidence="2">USDA</strain>
    </source>
</reference>
<dbReference type="Proteomes" id="UP000009046">
    <property type="component" value="Unassembled WGS sequence"/>
</dbReference>
<dbReference type="GeneID" id="8239514"/>
<accession>E0VF12</accession>
<protein>
    <submittedName>
        <fullName evidence="2 3">Uncharacterized protein</fullName>
    </submittedName>
</protein>
<sequence>MKDGDEFNPCRKGYKRSRLEWVKDWEKRSNLNKEGKKKMEETVTKNRLEVGIWKPSTSNERKSRLDKPDVTT</sequence>
<dbReference type="VEuPathDB" id="VectorBase:PHUM148610"/>
<evidence type="ECO:0000313" key="4">
    <source>
        <dbReference type="Proteomes" id="UP000009046"/>
    </source>
</evidence>
<evidence type="ECO:0000313" key="2">
    <source>
        <dbReference type="EMBL" id="EEB11986.1"/>
    </source>
</evidence>
<dbReference type="KEGG" id="phu:Phum_PHUM148610"/>
<dbReference type="HOGENOM" id="CLU_2725233_0_0_1"/>
<reference evidence="3" key="3">
    <citation type="submission" date="2021-02" db="UniProtKB">
        <authorList>
            <consortium name="EnsemblMetazoa"/>
        </authorList>
    </citation>
    <scope>IDENTIFICATION</scope>
    <source>
        <strain evidence="3">USDA</strain>
    </source>
</reference>
<gene>
    <name evidence="3" type="primary">8239514</name>
    <name evidence="2" type="ORF">Phum_PHUM148610</name>
</gene>
<dbReference type="RefSeq" id="XP_002424724.1">
    <property type="nucleotide sequence ID" value="XM_002424679.1"/>
</dbReference>
<dbReference type="EMBL" id="AAZO01001722">
    <property type="status" value="NOT_ANNOTATED_CDS"/>
    <property type="molecule type" value="Genomic_DNA"/>
</dbReference>
<organism>
    <name type="scientific">Pediculus humanus subsp. corporis</name>
    <name type="common">Body louse</name>
    <dbReference type="NCBI Taxonomy" id="121224"/>
    <lineage>
        <taxon>Eukaryota</taxon>
        <taxon>Metazoa</taxon>
        <taxon>Ecdysozoa</taxon>
        <taxon>Arthropoda</taxon>
        <taxon>Hexapoda</taxon>
        <taxon>Insecta</taxon>
        <taxon>Pterygota</taxon>
        <taxon>Neoptera</taxon>
        <taxon>Paraneoptera</taxon>
        <taxon>Psocodea</taxon>
        <taxon>Troctomorpha</taxon>
        <taxon>Phthiraptera</taxon>
        <taxon>Anoplura</taxon>
        <taxon>Pediculidae</taxon>
        <taxon>Pediculus</taxon>
    </lineage>
</organism>
<reference evidence="2" key="1">
    <citation type="submission" date="2007-04" db="EMBL/GenBank/DDBJ databases">
        <title>Annotation of Pediculus humanus corporis strain USDA.</title>
        <authorList>
            <person name="Kirkness E."/>
            <person name="Hannick L."/>
            <person name="Hass B."/>
            <person name="Bruggner R."/>
            <person name="Lawson D."/>
            <person name="Bidwell S."/>
            <person name="Joardar V."/>
            <person name="Caler E."/>
            <person name="Walenz B."/>
            <person name="Inman J."/>
            <person name="Schobel S."/>
            <person name="Galinsky K."/>
            <person name="Amedeo P."/>
            <person name="Strausberg R."/>
        </authorList>
    </citation>
    <scope>NUCLEOTIDE SEQUENCE</scope>
    <source>
        <strain evidence="2">USDA</strain>
    </source>
</reference>
<feature type="compositionally biased region" description="Basic and acidic residues" evidence="1">
    <location>
        <begin position="59"/>
        <end position="72"/>
    </location>
</feature>
<dbReference type="InParanoid" id="E0VF12"/>
<keyword evidence="4" id="KW-1185">Reference proteome</keyword>
<dbReference type="AlphaFoldDB" id="E0VF12"/>